<comment type="caution">
    <text evidence="2">The sequence shown here is derived from an EMBL/GenBank/DDBJ whole genome shotgun (WGS) entry which is preliminary data.</text>
</comment>
<evidence type="ECO:0000256" key="1">
    <source>
        <dbReference type="ARBA" id="ARBA00004328"/>
    </source>
</evidence>
<dbReference type="Proteomes" id="UP001472677">
    <property type="component" value="Unassembled WGS sequence"/>
</dbReference>
<comment type="subcellular location">
    <subcellularLocation>
        <location evidence="1">Virion</location>
    </subcellularLocation>
</comment>
<dbReference type="Pfam" id="PF03216">
    <property type="entry name" value="Rhabdo_ncap_2"/>
    <property type="match status" value="1"/>
</dbReference>
<protein>
    <submittedName>
        <fullName evidence="2">Uncharacterized protein</fullName>
    </submittedName>
</protein>
<dbReference type="EMBL" id="JBBPBM010000049">
    <property type="protein sequence ID" value="KAK8520323.1"/>
    <property type="molecule type" value="Genomic_DNA"/>
</dbReference>
<keyword evidence="3" id="KW-1185">Reference proteome</keyword>
<sequence>MDRGWFDVYMSYICASALSLVTKSDVNFLQAWEHITSSFNSYYQKDFPMFFKPDANCVKGIRHVIQASSVLKCSVAPFLVGMRDLEEIDQGMCKMLFEQHLAFTGMHAYPLMMNCSEKLGLSTSEVIHLLRHPMTNGAPETIRYIRSHYEFPETAEEKAVALKGSLWKYARVFDANKFVAIQTKNCPFLVALLARVAKKIRVGGPGDITRIHHIAHMKDDEAERIELLASRFCQLAIGTGRQE</sequence>
<reference evidence="2 3" key="1">
    <citation type="journal article" date="2024" name="G3 (Bethesda)">
        <title>Genome assembly of Hibiscus sabdariffa L. provides insights into metabolisms of medicinal natural products.</title>
        <authorList>
            <person name="Kim T."/>
        </authorList>
    </citation>
    <scope>NUCLEOTIDE SEQUENCE [LARGE SCALE GENOMIC DNA]</scope>
    <source>
        <strain evidence="2">TK-2024</strain>
        <tissue evidence="2">Old leaves</tissue>
    </source>
</reference>
<organism evidence="2 3">
    <name type="scientific">Hibiscus sabdariffa</name>
    <name type="common">roselle</name>
    <dbReference type="NCBI Taxonomy" id="183260"/>
    <lineage>
        <taxon>Eukaryota</taxon>
        <taxon>Viridiplantae</taxon>
        <taxon>Streptophyta</taxon>
        <taxon>Embryophyta</taxon>
        <taxon>Tracheophyta</taxon>
        <taxon>Spermatophyta</taxon>
        <taxon>Magnoliopsida</taxon>
        <taxon>eudicotyledons</taxon>
        <taxon>Gunneridae</taxon>
        <taxon>Pentapetalae</taxon>
        <taxon>rosids</taxon>
        <taxon>malvids</taxon>
        <taxon>Malvales</taxon>
        <taxon>Malvaceae</taxon>
        <taxon>Malvoideae</taxon>
        <taxon>Hibiscus</taxon>
    </lineage>
</organism>
<proteinExistence type="predicted"/>
<evidence type="ECO:0000313" key="2">
    <source>
        <dbReference type="EMBL" id="KAK8520323.1"/>
    </source>
</evidence>
<name>A0ABR2CKZ5_9ROSI</name>
<dbReference type="InterPro" id="IPR004902">
    <property type="entry name" value="Rhabdo_ncap_2"/>
</dbReference>
<gene>
    <name evidence="2" type="ORF">V6N12_004269</name>
</gene>
<accession>A0ABR2CKZ5</accession>
<evidence type="ECO:0000313" key="3">
    <source>
        <dbReference type="Proteomes" id="UP001472677"/>
    </source>
</evidence>